<reference evidence="2 3" key="1">
    <citation type="submission" date="2018-09" db="EMBL/GenBank/DDBJ databases">
        <authorList>
            <person name="Wang Z."/>
        </authorList>
    </citation>
    <scope>NUCLEOTIDE SEQUENCE [LARGE SCALE GENOMIC DNA]</scope>
    <source>
        <strain evidence="2 3">ALS 81</strain>
    </source>
</reference>
<sequence>MISLREFQLEDAPHLLRILNTPSVVKYLSSKIPYPYTEQDAQWWIVTGSKQGIVKAITVNGLFVGCIAASRGEFEHRRSAEVGYWISDDYWRQGIASQAMKDLSDLVFETSDIVRLFASVFSPNKGSMAVLAKCGFELESIQKMAIFKHDRFYNEHIYSLIKAVP</sequence>
<organism evidence="2 3">
    <name type="scientific">Alginatibacterium sediminis</name>
    <dbReference type="NCBI Taxonomy" id="2164068"/>
    <lineage>
        <taxon>Bacteria</taxon>
        <taxon>Pseudomonadati</taxon>
        <taxon>Pseudomonadota</taxon>
        <taxon>Gammaproteobacteria</taxon>
        <taxon>Alteromonadales</taxon>
        <taxon>Alteromonadaceae</taxon>
        <taxon>Alginatibacterium</taxon>
    </lineage>
</organism>
<accession>A0A420EBJ3</accession>
<evidence type="ECO:0000313" key="3">
    <source>
        <dbReference type="Proteomes" id="UP000286482"/>
    </source>
</evidence>
<dbReference type="PROSITE" id="PS51186">
    <property type="entry name" value="GNAT"/>
    <property type="match status" value="1"/>
</dbReference>
<dbReference type="SUPFAM" id="SSF55729">
    <property type="entry name" value="Acyl-CoA N-acyltransferases (Nat)"/>
    <property type="match status" value="1"/>
</dbReference>
<keyword evidence="2" id="KW-0808">Transferase</keyword>
<dbReference type="RefSeq" id="WP_120355271.1">
    <property type="nucleotide sequence ID" value="NZ_RAQO01000006.1"/>
</dbReference>
<dbReference type="PANTHER" id="PTHR43328">
    <property type="entry name" value="ACETYLTRANSFERASE-RELATED"/>
    <property type="match status" value="1"/>
</dbReference>
<dbReference type="Gene3D" id="3.40.630.30">
    <property type="match status" value="1"/>
</dbReference>
<dbReference type="Pfam" id="PF13302">
    <property type="entry name" value="Acetyltransf_3"/>
    <property type="match status" value="1"/>
</dbReference>
<comment type="caution">
    <text evidence="2">The sequence shown here is derived from an EMBL/GenBank/DDBJ whole genome shotgun (WGS) entry which is preliminary data.</text>
</comment>
<name>A0A420EBJ3_9ALTE</name>
<keyword evidence="3" id="KW-1185">Reference proteome</keyword>
<evidence type="ECO:0000313" key="2">
    <source>
        <dbReference type="EMBL" id="RKF18045.1"/>
    </source>
</evidence>
<dbReference type="OrthoDB" id="9801656at2"/>
<dbReference type="AlphaFoldDB" id="A0A420EBJ3"/>
<dbReference type="GO" id="GO:0016747">
    <property type="term" value="F:acyltransferase activity, transferring groups other than amino-acyl groups"/>
    <property type="evidence" value="ECO:0007669"/>
    <property type="project" value="InterPro"/>
</dbReference>
<dbReference type="InterPro" id="IPR016181">
    <property type="entry name" value="Acyl_CoA_acyltransferase"/>
</dbReference>
<feature type="domain" description="N-acetyltransferase" evidence="1">
    <location>
        <begin position="2"/>
        <end position="165"/>
    </location>
</feature>
<evidence type="ECO:0000259" key="1">
    <source>
        <dbReference type="PROSITE" id="PS51186"/>
    </source>
</evidence>
<dbReference type="InterPro" id="IPR000182">
    <property type="entry name" value="GNAT_dom"/>
</dbReference>
<protein>
    <submittedName>
        <fullName evidence="2">N-acetyltransferase</fullName>
    </submittedName>
</protein>
<dbReference type="PANTHER" id="PTHR43328:SF1">
    <property type="entry name" value="N-ACETYLTRANSFERASE DOMAIN-CONTAINING PROTEIN"/>
    <property type="match status" value="1"/>
</dbReference>
<gene>
    <name evidence="2" type="ORF">DBZ36_12440</name>
</gene>
<proteinExistence type="predicted"/>
<dbReference type="EMBL" id="RAQO01000006">
    <property type="protein sequence ID" value="RKF18045.1"/>
    <property type="molecule type" value="Genomic_DNA"/>
</dbReference>
<dbReference type="Proteomes" id="UP000286482">
    <property type="component" value="Unassembled WGS sequence"/>
</dbReference>